<comment type="caution">
    <text evidence="1">The sequence shown here is derived from an EMBL/GenBank/DDBJ whole genome shotgun (WGS) entry which is preliminary data.</text>
</comment>
<dbReference type="Gene3D" id="1.25.10.10">
    <property type="entry name" value="Leucine-rich Repeat Variant"/>
    <property type="match status" value="1"/>
</dbReference>
<dbReference type="AlphaFoldDB" id="A0A9W6PXM0"/>
<organism evidence="1 2">
    <name type="scientific">Actinomadura rubrobrunea</name>
    <dbReference type="NCBI Taxonomy" id="115335"/>
    <lineage>
        <taxon>Bacteria</taxon>
        <taxon>Bacillati</taxon>
        <taxon>Actinomycetota</taxon>
        <taxon>Actinomycetes</taxon>
        <taxon>Streptosporangiales</taxon>
        <taxon>Thermomonosporaceae</taxon>
        <taxon>Actinomadura</taxon>
    </lineage>
</organism>
<keyword evidence="2" id="KW-1185">Reference proteome</keyword>
<reference evidence="1" key="1">
    <citation type="submission" date="2023-02" db="EMBL/GenBank/DDBJ databases">
        <title>Actinomadura rubrobrunea NBRC 14622.</title>
        <authorList>
            <person name="Ichikawa N."/>
            <person name="Sato H."/>
            <person name="Tonouchi N."/>
        </authorList>
    </citation>
    <scope>NUCLEOTIDE SEQUENCE</scope>
    <source>
        <strain evidence="1">NBRC 14622</strain>
    </source>
</reference>
<accession>A0A9W6PXM0</accession>
<dbReference type="InterPro" id="IPR016024">
    <property type="entry name" value="ARM-type_fold"/>
</dbReference>
<gene>
    <name evidence="1" type="ORF">Arub01_30070</name>
</gene>
<evidence type="ECO:0000313" key="2">
    <source>
        <dbReference type="Proteomes" id="UP001165124"/>
    </source>
</evidence>
<dbReference type="Proteomes" id="UP001165124">
    <property type="component" value="Unassembled WGS sequence"/>
</dbReference>
<sequence length="425" mass="45756">MILIGGARPEMTIGWEAVADVDWTRVFHAYGAAVDTPDHLRALTDGDAAARSEALEHLEFAVIHQGTPWTATVPAALVVAGLLADPATAEPIDEDGRPLRAALLDFLDSVATAGHPDIDDEKLNAMARPPGVPEKLIQKTYKSLLGDENPAAEEGDDEEEGQEVDRKAATAAWDAVIARVVLEIRSTAPALLPPVEAALDDEDPRVRAGAANAAAWLSALPGLEHRRDAVAAKVEHVARRAPHRDERAALVLSLGDLGAAPREFLADPDPAVRACAALAPALARDPAAFEELLTALRRPAEADAWFTHRPPQFPAHVRFTLVDAVLHRATDFEQLLPTAVAIAQMTNDACYRWDWGRLLAAAFPDPGDPPTPPTGLTDAQRTYLRALVENEDLWGSEYFGAHMAFEQVGLPYDRDAIRALIEAPS</sequence>
<evidence type="ECO:0000313" key="1">
    <source>
        <dbReference type="EMBL" id="GLW64763.1"/>
    </source>
</evidence>
<dbReference type="SUPFAM" id="SSF48371">
    <property type="entry name" value="ARM repeat"/>
    <property type="match status" value="2"/>
</dbReference>
<protein>
    <recommendedName>
        <fullName evidence="3">HEAT repeat domain-containing protein</fullName>
    </recommendedName>
</protein>
<name>A0A9W6PXM0_9ACTN</name>
<dbReference type="EMBL" id="BSRZ01000006">
    <property type="protein sequence ID" value="GLW64763.1"/>
    <property type="molecule type" value="Genomic_DNA"/>
</dbReference>
<dbReference type="InterPro" id="IPR011989">
    <property type="entry name" value="ARM-like"/>
</dbReference>
<proteinExistence type="predicted"/>
<evidence type="ECO:0008006" key="3">
    <source>
        <dbReference type="Google" id="ProtNLM"/>
    </source>
</evidence>
<dbReference type="PROSITE" id="PS50077">
    <property type="entry name" value="HEAT_REPEAT"/>
    <property type="match status" value="1"/>
</dbReference>
<dbReference type="InterPro" id="IPR021133">
    <property type="entry name" value="HEAT_type_2"/>
</dbReference>